<evidence type="ECO:0000256" key="1">
    <source>
        <dbReference type="SAM" id="MobiDB-lite"/>
    </source>
</evidence>
<feature type="region of interest" description="Disordered" evidence="1">
    <location>
        <begin position="1"/>
        <end position="32"/>
    </location>
</feature>
<proteinExistence type="predicted"/>
<feature type="compositionally biased region" description="Basic and acidic residues" evidence="1">
    <location>
        <begin position="1"/>
        <end position="11"/>
    </location>
</feature>
<evidence type="ECO:0000313" key="2">
    <source>
        <dbReference type="EMBL" id="GAN66364.1"/>
    </source>
</evidence>
<dbReference type="EMBL" id="BAMX01000020">
    <property type="protein sequence ID" value="GAN66364.1"/>
    <property type="molecule type" value="Genomic_DNA"/>
</dbReference>
<accession>A0A6N3SZC9</accession>
<accession>A0A0D6NJZ0</accession>
<evidence type="ECO:0000313" key="3">
    <source>
        <dbReference type="Proteomes" id="UP000032670"/>
    </source>
</evidence>
<dbReference type="Proteomes" id="UP000032670">
    <property type="component" value="Unassembled WGS sequence"/>
</dbReference>
<reference evidence="2 3" key="1">
    <citation type="submission" date="2012-11" db="EMBL/GenBank/DDBJ databases">
        <title>Whole genome sequence of Acetobacter orientalis 21F-2.</title>
        <authorList>
            <person name="Azuma Y."/>
            <person name="Higashiura N."/>
            <person name="Hirakawa H."/>
            <person name="Matsushita K."/>
        </authorList>
    </citation>
    <scope>NUCLEOTIDE SEQUENCE [LARGE SCALE GENOMIC DNA]</scope>
    <source>
        <strain evidence="2 3">21F-2</strain>
    </source>
</reference>
<sequence length="80" mass="8838">MVKEQISEPDARSSAGRISLPNFLTGSSGAWGAEARHSKTVRRGDDLINGFYHPAYGHKAAGFIDREPRSSWKHQERDAA</sequence>
<keyword evidence="3" id="KW-1185">Reference proteome</keyword>
<name>A0A0D6NJZ0_9PROT</name>
<comment type="caution">
    <text evidence="2">The sequence shown here is derived from an EMBL/GenBank/DDBJ whole genome shotgun (WGS) entry which is preliminary data.</text>
</comment>
<dbReference type="AlphaFoldDB" id="A0A0D6NJZ0"/>
<gene>
    <name evidence="2" type="ORF">Abor_020_001</name>
</gene>
<protein>
    <submittedName>
        <fullName evidence="2">Uncharacterized protein</fullName>
    </submittedName>
</protein>
<organism evidence="2 3">
    <name type="scientific">Acetobacter orientalis</name>
    <dbReference type="NCBI Taxonomy" id="146474"/>
    <lineage>
        <taxon>Bacteria</taxon>
        <taxon>Pseudomonadati</taxon>
        <taxon>Pseudomonadota</taxon>
        <taxon>Alphaproteobacteria</taxon>
        <taxon>Acetobacterales</taxon>
        <taxon>Acetobacteraceae</taxon>
        <taxon>Acetobacter</taxon>
    </lineage>
</organism>